<protein>
    <recommendedName>
        <fullName evidence="1">Lipocalin-like domain-containing protein</fullName>
    </recommendedName>
</protein>
<dbReference type="EMBL" id="CP032828">
    <property type="protein sequence ID" value="AYJ85011.1"/>
    <property type="molecule type" value="Genomic_DNA"/>
</dbReference>
<name>A0A494TGR0_SPHPE</name>
<dbReference type="RefSeq" id="WP_121151174.1">
    <property type="nucleotide sequence ID" value="NZ_CP032828.1"/>
</dbReference>
<dbReference type="KEGG" id="spha:D3Y57_02895"/>
<gene>
    <name evidence="2" type="ORF">D3Y57_02895</name>
</gene>
<organism evidence="2 3">
    <name type="scientific">Sphingomonas paeninsulae</name>
    <dbReference type="NCBI Taxonomy" id="2319844"/>
    <lineage>
        <taxon>Bacteria</taxon>
        <taxon>Pseudomonadati</taxon>
        <taxon>Pseudomonadota</taxon>
        <taxon>Alphaproteobacteria</taxon>
        <taxon>Sphingomonadales</taxon>
        <taxon>Sphingomonadaceae</taxon>
        <taxon>Sphingomonas</taxon>
    </lineage>
</organism>
<evidence type="ECO:0000313" key="2">
    <source>
        <dbReference type="EMBL" id="AYJ85011.1"/>
    </source>
</evidence>
<dbReference type="GeneID" id="39491621"/>
<keyword evidence="3" id="KW-1185">Reference proteome</keyword>
<dbReference type="InterPro" id="IPR024311">
    <property type="entry name" value="Lipocalin-like"/>
</dbReference>
<geneLocation type="plasmid" evidence="2">
    <name>unnamed1</name>
</geneLocation>
<keyword evidence="2" id="KW-0614">Plasmid</keyword>
<dbReference type="Proteomes" id="UP000276254">
    <property type="component" value="Plasmid unnamed1"/>
</dbReference>
<sequence length="136" mass="14993">MLDLLGAWTLQSSVNYRNNVGTPTFGDPPAGQIQYTTDGRMSAVLMDPAWATRGSTEADSFTDFFAYAGSWRLDGDRVSHAIEFASAPARVGTTFVRTLRVIDADHIELQTEPEVSKSGAVYVTRLVWRRFRSTAA</sequence>
<proteinExistence type="predicted"/>
<reference evidence="2 3" key="1">
    <citation type="submission" date="2018-09" db="EMBL/GenBank/DDBJ databases">
        <title>Sphingomonas peninsula sp. nov., isolated from fildes peninsula, Antarctic soil.</title>
        <authorList>
            <person name="Yingchao G."/>
        </authorList>
    </citation>
    <scope>NUCLEOTIDE SEQUENCE [LARGE SCALE GENOMIC DNA]</scope>
    <source>
        <strain evidence="2 3">YZ-8</strain>
        <plasmid evidence="2 3">unnamed1</plasmid>
    </source>
</reference>
<feature type="domain" description="Lipocalin-like" evidence="1">
    <location>
        <begin position="6"/>
        <end position="130"/>
    </location>
</feature>
<dbReference type="OrthoDB" id="118834at2"/>
<evidence type="ECO:0000313" key="3">
    <source>
        <dbReference type="Proteomes" id="UP000276254"/>
    </source>
</evidence>
<evidence type="ECO:0000259" key="1">
    <source>
        <dbReference type="Pfam" id="PF13924"/>
    </source>
</evidence>
<dbReference type="AlphaFoldDB" id="A0A494TGR0"/>
<accession>A0A494TGR0</accession>
<dbReference type="Pfam" id="PF13924">
    <property type="entry name" value="Lipocalin_5"/>
    <property type="match status" value="1"/>
</dbReference>